<dbReference type="InterPro" id="IPR011990">
    <property type="entry name" value="TPR-like_helical_dom_sf"/>
</dbReference>
<dbReference type="GO" id="GO:0006364">
    <property type="term" value="P:rRNA processing"/>
    <property type="evidence" value="ECO:0007669"/>
    <property type="project" value="InterPro"/>
</dbReference>
<protein>
    <submittedName>
        <fullName evidence="2">Uncharacterized protein</fullName>
    </submittedName>
</protein>
<dbReference type="EMBL" id="JABSTV010001247">
    <property type="protein sequence ID" value="KAH7971642.1"/>
    <property type="molecule type" value="Genomic_DNA"/>
</dbReference>
<keyword evidence="1" id="KW-0802">TPR repeat</keyword>
<feature type="repeat" description="TPR" evidence="1">
    <location>
        <begin position="147"/>
        <end position="180"/>
    </location>
</feature>
<dbReference type="VEuPathDB" id="VectorBase:RSAN_046656"/>
<dbReference type="GO" id="GO:0032040">
    <property type="term" value="C:small-subunit processome"/>
    <property type="evidence" value="ECO:0007669"/>
    <property type="project" value="TreeGrafter"/>
</dbReference>
<dbReference type="SUPFAM" id="SSF48452">
    <property type="entry name" value="TPR-like"/>
    <property type="match status" value="1"/>
</dbReference>
<dbReference type="Gene3D" id="1.25.40.10">
    <property type="entry name" value="Tetratricopeptide repeat domain"/>
    <property type="match status" value="1"/>
</dbReference>
<reference evidence="2" key="1">
    <citation type="journal article" date="2020" name="Cell">
        <title>Large-Scale Comparative Analyses of Tick Genomes Elucidate Their Genetic Diversity and Vector Capacities.</title>
        <authorList>
            <consortium name="Tick Genome and Microbiome Consortium (TIGMIC)"/>
            <person name="Jia N."/>
            <person name="Wang J."/>
            <person name="Shi W."/>
            <person name="Du L."/>
            <person name="Sun Y."/>
            <person name="Zhan W."/>
            <person name="Jiang J.F."/>
            <person name="Wang Q."/>
            <person name="Zhang B."/>
            <person name="Ji P."/>
            <person name="Bell-Sakyi L."/>
            <person name="Cui X.M."/>
            <person name="Yuan T.T."/>
            <person name="Jiang B.G."/>
            <person name="Yang W.F."/>
            <person name="Lam T.T."/>
            <person name="Chang Q.C."/>
            <person name="Ding S.J."/>
            <person name="Wang X.J."/>
            <person name="Zhu J.G."/>
            <person name="Ruan X.D."/>
            <person name="Zhao L."/>
            <person name="Wei J.T."/>
            <person name="Ye R.Z."/>
            <person name="Que T.C."/>
            <person name="Du C.H."/>
            <person name="Zhou Y.H."/>
            <person name="Cheng J.X."/>
            <person name="Dai P.F."/>
            <person name="Guo W.B."/>
            <person name="Han X.H."/>
            <person name="Huang E.J."/>
            <person name="Li L.F."/>
            <person name="Wei W."/>
            <person name="Gao Y.C."/>
            <person name="Liu J.Z."/>
            <person name="Shao H.Z."/>
            <person name="Wang X."/>
            <person name="Wang C.C."/>
            <person name="Yang T.C."/>
            <person name="Huo Q.B."/>
            <person name="Li W."/>
            <person name="Chen H.Y."/>
            <person name="Chen S.E."/>
            <person name="Zhou L.G."/>
            <person name="Ni X.B."/>
            <person name="Tian J.H."/>
            <person name="Sheng Y."/>
            <person name="Liu T."/>
            <person name="Pan Y.S."/>
            <person name="Xia L.Y."/>
            <person name="Li J."/>
            <person name="Zhao F."/>
            <person name="Cao W.C."/>
        </authorList>
    </citation>
    <scope>NUCLEOTIDE SEQUENCE</scope>
    <source>
        <strain evidence="2">Rsan-2018</strain>
    </source>
</reference>
<dbReference type="Proteomes" id="UP000821837">
    <property type="component" value="Chromosome 11"/>
</dbReference>
<organism evidence="2 3">
    <name type="scientific">Rhipicephalus sanguineus</name>
    <name type="common">Brown dog tick</name>
    <name type="synonym">Ixodes sanguineus</name>
    <dbReference type="NCBI Taxonomy" id="34632"/>
    <lineage>
        <taxon>Eukaryota</taxon>
        <taxon>Metazoa</taxon>
        <taxon>Ecdysozoa</taxon>
        <taxon>Arthropoda</taxon>
        <taxon>Chelicerata</taxon>
        <taxon>Arachnida</taxon>
        <taxon>Acari</taxon>
        <taxon>Parasitiformes</taxon>
        <taxon>Ixodida</taxon>
        <taxon>Ixodoidea</taxon>
        <taxon>Ixodidae</taxon>
        <taxon>Rhipicephalinae</taxon>
        <taxon>Rhipicephalus</taxon>
        <taxon>Rhipicephalus</taxon>
    </lineage>
</organism>
<dbReference type="GO" id="GO:0003723">
    <property type="term" value="F:RNA binding"/>
    <property type="evidence" value="ECO:0007669"/>
    <property type="project" value="TreeGrafter"/>
</dbReference>
<sequence>MCDDFSLVAPLMAGYVRDHRVQFYVLDIDHETNTYHLSTRESRIVLEVYFTRRLDGLANCIKQTTLREEQEKLNVWTALLNLEHMYGTRDSLNSVFKEAVQFNEPLKVYEHLAQIYAAGSEREVRAFCMLLSCLQYKQMLNKFKQHADVWLSFGLFYMKCGQTEDCRDLLRRALKSLPSWEHIVLMTKFAQIEFTYGDAARG</sequence>
<evidence type="ECO:0000256" key="1">
    <source>
        <dbReference type="PROSITE-ProRule" id="PRU00339"/>
    </source>
</evidence>
<dbReference type="AlphaFoldDB" id="A0A9D4T323"/>
<name>A0A9D4T323_RHISA</name>
<dbReference type="InterPro" id="IPR045209">
    <property type="entry name" value="Rrp5"/>
</dbReference>
<gene>
    <name evidence="2" type="ORF">HPB52_001140</name>
</gene>
<keyword evidence="3" id="KW-1185">Reference proteome</keyword>
<proteinExistence type="predicted"/>
<accession>A0A9D4T323</accession>
<dbReference type="PANTHER" id="PTHR23270:SF10">
    <property type="entry name" value="PROTEIN RRP5 HOMOLOG"/>
    <property type="match status" value="1"/>
</dbReference>
<comment type="caution">
    <text evidence="2">The sequence shown here is derived from an EMBL/GenBank/DDBJ whole genome shotgun (WGS) entry which is preliminary data.</text>
</comment>
<evidence type="ECO:0000313" key="2">
    <source>
        <dbReference type="EMBL" id="KAH7971642.1"/>
    </source>
</evidence>
<dbReference type="VEuPathDB" id="VectorBase:RSAN_052740"/>
<dbReference type="InterPro" id="IPR019734">
    <property type="entry name" value="TPR_rpt"/>
</dbReference>
<evidence type="ECO:0000313" key="3">
    <source>
        <dbReference type="Proteomes" id="UP000821837"/>
    </source>
</evidence>
<reference evidence="2" key="2">
    <citation type="submission" date="2021-09" db="EMBL/GenBank/DDBJ databases">
        <authorList>
            <person name="Jia N."/>
            <person name="Wang J."/>
            <person name="Shi W."/>
            <person name="Du L."/>
            <person name="Sun Y."/>
            <person name="Zhan W."/>
            <person name="Jiang J."/>
            <person name="Wang Q."/>
            <person name="Zhang B."/>
            <person name="Ji P."/>
            <person name="Sakyi L.B."/>
            <person name="Cui X."/>
            <person name="Yuan T."/>
            <person name="Jiang B."/>
            <person name="Yang W."/>
            <person name="Lam T.T.-Y."/>
            <person name="Chang Q."/>
            <person name="Ding S."/>
            <person name="Wang X."/>
            <person name="Zhu J."/>
            <person name="Ruan X."/>
            <person name="Zhao L."/>
            <person name="Wei J."/>
            <person name="Que T."/>
            <person name="Du C."/>
            <person name="Cheng J."/>
            <person name="Dai P."/>
            <person name="Han X."/>
            <person name="Huang E."/>
            <person name="Gao Y."/>
            <person name="Liu J."/>
            <person name="Shao H."/>
            <person name="Ye R."/>
            <person name="Li L."/>
            <person name="Wei W."/>
            <person name="Wang X."/>
            <person name="Wang C."/>
            <person name="Huo Q."/>
            <person name="Li W."/>
            <person name="Guo W."/>
            <person name="Chen H."/>
            <person name="Chen S."/>
            <person name="Zhou L."/>
            <person name="Zhou L."/>
            <person name="Ni X."/>
            <person name="Tian J."/>
            <person name="Zhou Y."/>
            <person name="Sheng Y."/>
            <person name="Liu T."/>
            <person name="Pan Y."/>
            <person name="Xia L."/>
            <person name="Li J."/>
            <person name="Zhao F."/>
            <person name="Cao W."/>
        </authorList>
    </citation>
    <scope>NUCLEOTIDE SEQUENCE</scope>
    <source>
        <strain evidence="2">Rsan-2018</strain>
        <tissue evidence="2">Larvae</tissue>
    </source>
</reference>
<dbReference type="PROSITE" id="PS50005">
    <property type="entry name" value="TPR"/>
    <property type="match status" value="1"/>
</dbReference>
<dbReference type="PANTHER" id="PTHR23270">
    <property type="entry name" value="PROGRAMMED CELL DEATH PROTEIN 11 PRE-RRNA PROCESSING PROTEIN RRP5"/>
    <property type="match status" value="1"/>
</dbReference>